<evidence type="ECO:0000256" key="3">
    <source>
        <dbReference type="ARBA" id="ARBA00004613"/>
    </source>
</evidence>
<proteinExistence type="inferred from homology"/>
<dbReference type="SUPFAM" id="SSF53474">
    <property type="entry name" value="alpha/beta-Hydrolases"/>
    <property type="match status" value="1"/>
</dbReference>
<evidence type="ECO:0000313" key="12">
    <source>
        <dbReference type="Proteomes" id="UP000327468"/>
    </source>
</evidence>
<dbReference type="InterPro" id="IPR001375">
    <property type="entry name" value="Peptidase_S9_cat"/>
</dbReference>
<keyword evidence="7" id="KW-0378">Hydrolase</keyword>
<evidence type="ECO:0000256" key="2">
    <source>
        <dbReference type="ARBA" id="ARBA00004485"/>
    </source>
</evidence>
<keyword evidence="9" id="KW-0812">Transmembrane</keyword>
<dbReference type="GO" id="GO:0005576">
    <property type="term" value="C:extracellular region"/>
    <property type="evidence" value="ECO:0007669"/>
    <property type="project" value="UniProtKB-SubCell"/>
</dbReference>
<evidence type="ECO:0000256" key="1">
    <source>
        <dbReference type="ARBA" id="ARBA00004341"/>
    </source>
</evidence>
<dbReference type="InterPro" id="IPR002469">
    <property type="entry name" value="Peptidase_S9B_N"/>
</dbReference>
<accession>A0A5N5PC45</accession>
<dbReference type="PANTHER" id="PTHR11731">
    <property type="entry name" value="PROTEASE FAMILY S9B,C DIPEPTIDYL-PEPTIDASE IV-RELATED"/>
    <property type="match status" value="1"/>
</dbReference>
<comment type="caution">
    <text evidence="11">The sequence shown here is derived from an EMBL/GenBank/DDBJ whole genome shotgun (WGS) entry which is preliminary data.</text>
</comment>
<keyword evidence="12" id="KW-1185">Reference proteome</keyword>
<dbReference type="Proteomes" id="UP000327468">
    <property type="component" value="Chromosome 5"/>
</dbReference>
<evidence type="ECO:0000256" key="5">
    <source>
        <dbReference type="ARBA" id="ARBA00022525"/>
    </source>
</evidence>
<evidence type="ECO:0000256" key="8">
    <source>
        <dbReference type="ARBA" id="ARBA00023180"/>
    </source>
</evidence>
<dbReference type="Gene3D" id="6.10.250.590">
    <property type="match status" value="2"/>
</dbReference>
<organism evidence="11 12">
    <name type="scientific">Pangasianodon hypophthalmus</name>
    <name type="common">Striped catfish</name>
    <name type="synonym">Helicophagus hypophthalmus</name>
    <dbReference type="NCBI Taxonomy" id="310915"/>
    <lineage>
        <taxon>Eukaryota</taxon>
        <taxon>Metazoa</taxon>
        <taxon>Chordata</taxon>
        <taxon>Craniata</taxon>
        <taxon>Vertebrata</taxon>
        <taxon>Euteleostomi</taxon>
        <taxon>Actinopterygii</taxon>
        <taxon>Neopterygii</taxon>
        <taxon>Teleostei</taxon>
        <taxon>Ostariophysi</taxon>
        <taxon>Siluriformes</taxon>
        <taxon>Pangasiidae</taxon>
        <taxon>Pangasianodon</taxon>
    </lineage>
</organism>
<dbReference type="Gene3D" id="2.140.10.30">
    <property type="entry name" value="Dipeptidylpeptidase IV, N-terminal domain"/>
    <property type="match status" value="1"/>
</dbReference>
<dbReference type="Pfam" id="PF00326">
    <property type="entry name" value="Peptidase_S9"/>
    <property type="match status" value="1"/>
</dbReference>
<keyword evidence="6" id="KW-0645">Protease</keyword>
<dbReference type="Pfam" id="PF00930">
    <property type="entry name" value="DPPIV_N"/>
    <property type="match status" value="1"/>
</dbReference>
<comment type="similarity">
    <text evidence="4">Belongs to the glucagon family.</text>
</comment>
<dbReference type="InterPro" id="IPR050278">
    <property type="entry name" value="Serine_Prot_S9B/DPPIV"/>
</dbReference>
<evidence type="ECO:0000256" key="4">
    <source>
        <dbReference type="ARBA" id="ARBA00008369"/>
    </source>
</evidence>
<dbReference type="Pfam" id="PF18811">
    <property type="entry name" value="DPPIV_rep"/>
    <property type="match status" value="1"/>
</dbReference>
<dbReference type="InterPro" id="IPR040522">
    <property type="entry name" value="DPPIV_rep"/>
</dbReference>
<evidence type="ECO:0000259" key="10">
    <source>
        <dbReference type="PROSITE" id="PS00260"/>
    </source>
</evidence>
<dbReference type="SMART" id="SM00070">
    <property type="entry name" value="GLUCA"/>
    <property type="match status" value="2"/>
</dbReference>
<evidence type="ECO:0000256" key="7">
    <source>
        <dbReference type="ARBA" id="ARBA00022801"/>
    </source>
</evidence>
<dbReference type="AlphaFoldDB" id="A0A5N5PC45"/>
<protein>
    <recommendedName>
        <fullName evidence="10">Glucagon / GIP / secretin / VIP family domain-containing protein</fullName>
    </recommendedName>
</protein>
<dbReference type="InterPro" id="IPR002471">
    <property type="entry name" value="Pept_S9_AS"/>
</dbReference>
<feature type="transmembrane region" description="Helical" evidence="9">
    <location>
        <begin position="43"/>
        <end position="65"/>
    </location>
</feature>
<gene>
    <name evidence="11" type="ORF">PHYPO_G00207110</name>
</gene>
<dbReference type="GO" id="GO:0004252">
    <property type="term" value="F:serine-type endopeptidase activity"/>
    <property type="evidence" value="ECO:0007669"/>
    <property type="project" value="InterPro"/>
</dbReference>
<name>A0A5N5PC45_PANHP</name>
<dbReference type="InterPro" id="IPR000532">
    <property type="entry name" value="Glucagon_GIP_secretin_VIP"/>
</dbReference>
<dbReference type="PROSITE" id="PS00708">
    <property type="entry name" value="PRO_ENDOPEP_SER"/>
    <property type="match status" value="1"/>
</dbReference>
<dbReference type="GO" id="GO:0008239">
    <property type="term" value="F:dipeptidyl-peptidase activity"/>
    <property type="evidence" value="ECO:0007669"/>
    <property type="project" value="TreeGrafter"/>
</dbReference>
<dbReference type="GO" id="GO:0031258">
    <property type="term" value="C:lamellipodium membrane"/>
    <property type="evidence" value="ECO:0007669"/>
    <property type="project" value="UniProtKB-SubCell"/>
</dbReference>
<keyword evidence="9" id="KW-1133">Transmembrane helix</keyword>
<evidence type="ECO:0000313" key="11">
    <source>
        <dbReference type="EMBL" id="KAB5577192.1"/>
    </source>
</evidence>
<keyword evidence="8" id="KW-0325">Glycoprotein</keyword>
<feature type="domain" description="Glucagon / GIP / secretin / VIP family" evidence="10">
    <location>
        <begin position="837"/>
        <end position="859"/>
    </location>
</feature>
<reference evidence="11 12" key="1">
    <citation type="submission" date="2019-06" db="EMBL/GenBank/DDBJ databases">
        <title>A chromosome-scale genome assembly of the striped catfish, Pangasianodon hypophthalmus.</title>
        <authorList>
            <person name="Wen M."/>
            <person name="Zahm M."/>
            <person name="Roques C."/>
            <person name="Cabau C."/>
            <person name="Klopp C."/>
            <person name="Donnadieu C."/>
            <person name="Jouanno E."/>
            <person name="Avarre J.-C."/>
            <person name="Campet M."/>
            <person name="Ha T.T.T."/>
            <person name="Dugue R."/>
            <person name="Lampietro C."/>
            <person name="Louis A."/>
            <person name="Herpin A."/>
            <person name="Echchiki A."/>
            <person name="Berthelot C."/>
            <person name="Parey E."/>
            <person name="Roest-Crollius H."/>
            <person name="Braasch I."/>
            <person name="Postlethwait J."/>
            <person name="Bobe J."/>
            <person name="Montfort J."/>
            <person name="Bouchez O."/>
            <person name="Begum T."/>
            <person name="Schartl M."/>
            <person name="Guiguen Y."/>
        </authorList>
    </citation>
    <scope>NUCLEOTIDE SEQUENCE [LARGE SCALE GENOMIC DNA]</scope>
    <source>
        <strain evidence="11 12">Indonesia</strain>
        <tissue evidence="11">Blood</tissue>
    </source>
</reference>
<dbReference type="Gene3D" id="3.40.50.1820">
    <property type="entry name" value="alpha/beta hydrolase"/>
    <property type="match status" value="1"/>
</dbReference>
<keyword evidence="9" id="KW-0472">Membrane</keyword>
<dbReference type="EMBL" id="VFJC01000006">
    <property type="protein sequence ID" value="KAB5577192.1"/>
    <property type="molecule type" value="Genomic_DNA"/>
</dbReference>
<dbReference type="Pfam" id="PF00123">
    <property type="entry name" value="Hormone_2"/>
    <property type="match status" value="1"/>
</dbReference>
<dbReference type="PANTHER" id="PTHR11731:SF204">
    <property type="entry name" value="DIPEPTIDYL PEPTIDASE 4"/>
    <property type="match status" value="1"/>
</dbReference>
<dbReference type="GO" id="GO:0005179">
    <property type="term" value="F:hormone activity"/>
    <property type="evidence" value="ECO:0007669"/>
    <property type="project" value="InterPro"/>
</dbReference>
<dbReference type="FunFam" id="3.40.50.1820:FF:000003">
    <property type="entry name" value="Dipeptidyl peptidase 4"/>
    <property type="match status" value="1"/>
</dbReference>
<dbReference type="GO" id="GO:0006508">
    <property type="term" value="P:proteolysis"/>
    <property type="evidence" value="ECO:0007669"/>
    <property type="project" value="UniProtKB-KW"/>
</dbReference>
<dbReference type="InterPro" id="IPR029058">
    <property type="entry name" value="AB_hydrolase_fold"/>
</dbReference>
<feature type="domain" description="Glucagon / GIP / secretin / VIP family" evidence="10">
    <location>
        <begin position="875"/>
        <end position="897"/>
    </location>
</feature>
<dbReference type="SUPFAM" id="SSF82171">
    <property type="entry name" value="DPP6 N-terminal domain-like"/>
    <property type="match status" value="1"/>
</dbReference>
<sequence>MGAGAFNCCILSSREKCSTSAHSGRHRSGEPEPSRANMGCSKVCVGLVGALVVVMLVAVPTAIYVNRSDSGSRRTFTFDDFYNDTIRYQTYNLRWISDNEYLHKSKDGNVYLHNVETMASSLYLSNSTFAQVDATDYIVSADRKYICLESNFSKQWRHSFTASYSLYNMETQAFITPTYLPEVIQLLLWAPVGSVMAYVWNYNIYIKPNPTAEPIQVTNDGKVNQILNGVPDWSYEEEVFVSNEGMWWSPTAKYLAYVQINDTEVQAIEYSMYGNGQYPTTMIVPYPKAGSNIPKAKLFVIDVPNALVRSEVVVPKSLGAGDHYLSSVTWVTDERIAVQWLARRQDKVLLQIYDYDGTNWNENTKYEQNSRTGWVGRYNPLPPYFAADNSSFYKVMSDAKGYKHIHYVKDGKAVAVTSGKWEVIYISKLTKDAIYYVSNEHMGRPGQRNLYKISFSASHIHSAAECLTCSLYEDRCQYNSGYFSQNASYFRMDCYGPGLPIFTLMENRGSRKEIRVLEDNKKLEQILKTELQMPTIKRATLKISGFDLWYQMMYPPDFDASKKYPLLIQVYAGPASQYVDYKFRLEWATYLCSTEKAVIASFDGRGSGYQGDDIMHAIYERLGTYEVEDQISAVRKFIDMGFIDKDRIGMWGWSYGGYVTSMALGSGSGLFKCGIAVAPVSKWEYYDAVYTERYMHRPEENSDSYNNSTVTARAKNFKSVQYLLVHGTADDNVHFQQAAQISKALVEQQVDFEAMWYTDKDHGLSGKARYHLYTHLSHFLQNQSTGSRMKSIQYLAGLLLLIIVQNSWQIPIEDTEENSSVMLEDTLFNNPTNMKRHSEGTFSNDYSKYLETRRAQDFIQWLMNSKRSGSHTRRHADGTYTSDVSSYMQDQAAKEFVSWLKMGRGRRE</sequence>
<dbReference type="PROSITE" id="PS00260">
    <property type="entry name" value="GLUCAGON"/>
    <property type="match status" value="2"/>
</dbReference>
<evidence type="ECO:0000256" key="6">
    <source>
        <dbReference type="ARBA" id="ARBA00022670"/>
    </source>
</evidence>
<keyword evidence="5" id="KW-0964">Secreted</keyword>
<evidence type="ECO:0000256" key="9">
    <source>
        <dbReference type="SAM" id="Phobius"/>
    </source>
</evidence>
<comment type="subcellular location">
    <subcellularLocation>
        <location evidence="1">Cell projection</location>
        <location evidence="1">Invadopodium membrane</location>
        <topology evidence="1">Single-pass type II membrane protein</topology>
    </subcellularLocation>
    <subcellularLocation>
        <location evidence="2">Cell projection</location>
        <location evidence="2">Lamellipodium membrane</location>
        <topology evidence="2">Single-pass type II membrane protein</topology>
    </subcellularLocation>
    <subcellularLocation>
        <location evidence="3">Secreted</location>
    </subcellularLocation>
</comment>